<feature type="compositionally biased region" description="Low complexity" evidence="2">
    <location>
        <begin position="239"/>
        <end position="250"/>
    </location>
</feature>
<evidence type="ECO:0000313" key="6">
    <source>
        <dbReference type="EMBL" id="PSR30598.1"/>
    </source>
</evidence>
<feature type="compositionally biased region" description="Polar residues" evidence="2">
    <location>
        <begin position="223"/>
        <end position="238"/>
    </location>
</feature>
<name>A0A2T2X823_9FIRM</name>
<feature type="chain" id="PRO_5015449771" description="Peptidoglycan-binding protein" evidence="3">
    <location>
        <begin position="29"/>
        <end position="376"/>
    </location>
</feature>
<organism evidence="6 7">
    <name type="scientific">Sulfobacillus benefaciens</name>
    <dbReference type="NCBI Taxonomy" id="453960"/>
    <lineage>
        <taxon>Bacteria</taxon>
        <taxon>Bacillati</taxon>
        <taxon>Bacillota</taxon>
        <taxon>Clostridia</taxon>
        <taxon>Eubacteriales</taxon>
        <taxon>Clostridiales Family XVII. Incertae Sedis</taxon>
        <taxon>Sulfobacillus</taxon>
    </lineage>
</organism>
<feature type="compositionally biased region" description="Polar residues" evidence="2">
    <location>
        <begin position="251"/>
        <end position="263"/>
    </location>
</feature>
<dbReference type="EMBL" id="PXYT01000009">
    <property type="protein sequence ID" value="PSR30598.1"/>
    <property type="molecule type" value="Genomic_DNA"/>
</dbReference>
<dbReference type="Gene3D" id="1.10.101.10">
    <property type="entry name" value="PGBD-like superfamily/PGBD"/>
    <property type="match status" value="2"/>
</dbReference>
<comment type="caution">
    <text evidence="6">The sequence shown here is derived from an EMBL/GenBank/DDBJ whole genome shotgun (WGS) entry which is preliminary data.</text>
</comment>
<evidence type="ECO:0000256" key="3">
    <source>
        <dbReference type="SAM" id="SignalP"/>
    </source>
</evidence>
<feature type="domain" description="Peptidoglycan binding-like" evidence="4">
    <location>
        <begin position="58"/>
        <end position="104"/>
    </location>
</feature>
<dbReference type="SUPFAM" id="SSF50685">
    <property type="entry name" value="Barwin-like endoglucanases"/>
    <property type="match status" value="1"/>
</dbReference>
<dbReference type="PANTHER" id="PTHR39160:SF4">
    <property type="entry name" value="RESUSCITATION-PROMOTING FACTOR RPFB"/>
    <property type="match status" value="1"/>
</dbReference>
<feature type="domain" description="3D" evidence="5">
    <location>
        <begin position="306"/>
        <end position="374"/>
    </location>
</feature>
<dbReference type="Proteomes" id="UP000242699">
    <property type="component" value="Unassembled WGS sequence"/>
</dbReference>
<gene>
    <name evidence="6" type="ORF">C7B43_05835</name>
</gene>
<feature type="domain" description="Peptidoglycan binding-like" evidence="4">
    <location>
        <begin position="155"/>
        <end position="207"/>
    </location>
</feature>
<dbReference type="AlphaFoldDB" id="A0A2T2X823"/>
<evidence type="ECO:0000259" key="4">
    <source>
        <dbReference type="Pfam" id="PF01471"/>
    </source>
</evidence>
<sequence length="376" mass="39743">MHYRFLTGTLITGATTVLSLAVSTSANAASIPQTTRVLASQYPVMNQILQQGSEGHWVATLQADLYQLGYHGVGKDDGIFGPKTLAALKAFQQQNGFQPTGVTSAPLWQDILAGFNLTPRYTGPMTLAVNVPAVPAMSHPALFQRLHPGSRGHWVATLQEDLRLLGYSQGSSDNGVFNQGTLDAVEEFQKAHGLSVSAESTYATWKLILTDLGVLGPHTKLSGTGSMTTATQEANETDASSNPSASPSGSLAQASVTPSGNTKTIDGRPVIAVYHMQATAYGPSLQDNYPYGPVDAFGQPLKPGMVAVDPSLIPLKSYVYVKGYTDTHLPSGGFLGRAMDTGGAIKGHRVDIFMNANSQTVSNFGIEPVTVYVLGK</sequence>
<dbReference type="InterPro" id="IPR036366">
    <property type="entry name" value="PGBDSf"/>
</dbReference>
<dbReference type="Pfam" id="PF06725">
    <property type="entry name" value="3D"/>
    <property type="match status" value="1"/>
</dbReference>
<dbReference type="PANTHER" id="PTHR39160">
    <property type="entry name" value="CELL WALL-BINDING PROTEIN YOCH"/>
    <property type="match status" value="1"/>
</dbReference>
<evidence type="ECO:0008006" key="8">
    <source>
        <dbReference type="Google" id="ProtNLM"/>
    </source>
</evidence>
<dbReference type="InterPro" id="IPR036365">
    <property type="entry name" value="PGBD-like_sf"/>
</dbReference>
<keyword evidence="1 3" id="KW-0732">Signal</keyword>
<dbReference type="SUPFAM" id="SSF47090">
    <property type="entry name" value="PGBD-like"/>
    <property type="match status" value="2"/>
</dbReference>
<protein>
    <recommendedName>
        <fullName evidence="8">Peptidoglycan-binding protein</fullName>
    </recommendedName>
</protein>
<evidence type="ECO:0000256" key="1">
    <source>
        <dbReference type="ARBA" id="ARBA00022729"/>
    </source>
</evidence>
<accession>A0A2T2X823</accession>
<dbReference type="InterPro" id="IPR051933">
    <property type="entry name" value="Resuscitation_pf_RpfB"/>
</dbReference>
<dbReference type="CDD" id="cd14667">
    <property type="entry name" value="3D_containing_proteins"/>
    <property type="match status" value="1"/>
</dbReference>
<dbReference type="Pfam" id="PF01471">
    <property type="entry name" value="PG_binding_1"/>
    <property type="match status" value="2"/>
</dbReference>
<proteinExistence type="predicted"/>
<dbReference type="GO" id="GO:0009254">
    <property type="term" value="P:peptidoglycan turnover"/>
    <property type="evidence" value="ECO:0007669"/>
    <property type="project" value="InterPro"/>
</dbReference>
<evidence type="ECO:0000259" key="5">
    <source>
        <dbReference type="Pfam" id="PF06725"/>
    </source>
</evidence>
<feature type="region of interest" description="Disordered" evidence="2">
    <location>
        <begin position="223"/>
        <end position="263"/>
    </location>
</feature>
<dbReference type="InterPro" id="IPR002477">
    <property type="entry name" value="Peptidoglycan-bd-like"/>
</dbReference>
<reference evidence="6 7" key="1">
    <citation type="journal article" date="2014" name="BMC Genomics">
        <title>Comparison of environmental and isolate Sulfobacillus genomes reveals diverse carbon, sulfur, nitrogen, and hydrogen metabolisms.</title>
        <authorList>
            <person name="Justice N.B."/>
            <person name="Norman A."/>
            <person name="Brown C.T."/>
            <person name="Singh A."/>
            <person name="Thomas B.C."/>
            <person name="Banfield J.F."/>
        </authorList>
    </citation>
    <scope>NUCLEOTIDE SEQUENCE [LARGE SCALE GENOMIC DNA]</scope>
    <source>
        <strain evidence="6">AMDSBA1</strain>
    </source>
</reference>
<dbReference type="InterPro" id="IPR010611">
    <property type="entry name" value="3D_dom"/>
</dbReference>
<dbReference type="InterPro" id="IPR036908">
    <property type="entry name" value="RlpA-like_sf"/>
</dbReference>
<feature type="signal peptide" evidence="3">
    <location>
        <begin position="1"/>
        <end position="28"/>
    </location>
</feature>
<dbReference type="GO" id="GO:0019867">
    <property type="term" value="C:outer membrane"/>
    <property type="evidence" value="ECO:0007669"/>
    <property type="project" value="InterPro"/>
</dbReference>
<dbReference type="GO" id="GO:0004553">
    <property type="term" value="F:hydrolase activity, hydrolyzing O-glycosyl compounds"/>
    <property type="evidence" value="ECO:0007669"/>
    <property type="project" value="InterPro"/>
</dbReference>
<evidence type="ECO:0000256" key="2">
    <source>
        <dbReference type="SAM" id="MobiDB-lite"/>
    </source>
</evidence>
<dbReference type="InterPro" id="IPR059180">
    <property type="entry name" value="3D_YorM"/>
</dbReference>
<dbReference type="Gene3D" id="2.40.40.10">
    <property type="entry name" value="RlpA-like domain"/>
    <property type="match status" value="1"/>
</dbReference>
<evidence type="ECO:0000313" key="7">
    <source>
        <dbReference type="Proteomes" id="UP000242699"/>
    </source>
</evidence>